<organism evidence="2 3">
    <name type="scientific">Dokdonia donghaensis DSW-1</name>
    <dbReference type="NCBI Taxonomy" id="1300343"/>
    <lineage>
        <taxon>Bacteria</taxon>
        <taxon>Pseudomonadati</taxon>
        <taxon>Bacteroidota</taxon>
        <taxon>Flavobacteriia</taxon>
        <taxon>Flavobacteriales</taxon>
        <taxon>Flavobacteriaceae</taxon>
        <taxon>Dokdonia</taxon>
    </lineage>
</organism>
<accession>A0A0A2GRH2</accession>
<dbReference type="PATRIC" id="fig|1300343.5.peg.2038"/>
<feature type="signal peptide" evidence="1">
    <location>
        <begin position="1"/>
        <end position="19"/>
    </location>
</feature>
<name>A0A0A2GRH2_9FLAO</name>
<dbReference type="OrthoDB" id="1467339at2"/>
<feature type="chain" id="PRO_5001999108" evidence="1">
    <location>
        <begin position="20"/>
        <end position="268"/>
    </location>
</feature>
<dbReference type="Proteomes" id="UP000030140">
    <property type="component" value="Unassembled WGS sequence"/>
</dbReference>
<gene>
    <name evidence="2" type="ORF">NV36_02515</name>
</gene>
<dbReference type="AlphaFoldDB" id="A0A0A2GRH2"/>
<sequence length="268" mass="30230">MMKTILFLFLLAVCTVGYSQEPATPTGETSTKELQDGFIDGKVLSSSTDIALQNVNILNLSNFKGATTDKLGNFDIKAAVNDTLYFSYLGYKSLKVRVSSDWIKYGDVKIKMTEIGIALEEVVVEEIELTGYLEIDAKRIPIYSNQRYSISGLNSGYEVGQGQPGAVSRVLSSIFNPADFLYNIFSRKKGQLRKLRQMKEDDKVRNLLERKFDRETLGALLQIDRVDIDAILKNCSYSDNFIMTANDLQILDAISECYEEYRVLQNKD</sequence>
<dbReference type="SUPFAM" id="SSF49464">
    <property type="entry name" value="Carboxypeptidase regulatory domain-like"/>
    <property type="match status" value="1"/>
</dbReference>
<evidence type="ECO:0000313" key="3">
    <source>
        <dbReference type="Proteomes" id="UP000030140"/>
    </source>
</evidence>
<dbReference type="EMBL" id="JSAQ01000001">
    <property type="protein sequence ID" value="KGO05827.1"/>
    <property type="molecule type" value="Genomic_DNA"/>
</dbReference>
<proteinExistence type="predicted"/>
<evidence type="ECO:0000313" key="2">
    <source>
        <dbReference type="EMBL" id="KGO05827.1"/>
    </source>
</evidence>
<dbReference type="InterPro" id="IPR008969">
    <property type="entry name" value="CarboxyPept-like_regulatory"/>
</dbReference>
<dbReference type="Pfam" id="PF13715">
    <property type="entry name" value="CarbopepD_reg_2"/>
    <property type="match status" value="1"/>
</dbReference>
<reference evidence="2 3" key="1">
    <citation type="submission" date="2014-10" db="EMBL/GenBank/DDBJ databases">
        <title>Draft genome sequence of the proteorhodopsin-containing marine bacterium Dokdonia donghaensis.</title>
        <authorList>
            <person name="Gomez-Consarnau L."/>
            <person name="Gonzalez J.M."/>
            <person name="Riedel T."/>
            <person name="Jaenicke S."/>
            <person name="Wagner-Doebler I."/>
            <person name="Fuhrman J.A."/>
        </authorList>
    </citation>
    <scope>NUCLEOTIDE SEQUENCE [LARGE SCALE GENOMIC DNA]</scope>
    <source>
        <strain evidence="2 3">DSW-1</strain>
    </source>
</reference>
<dbReference type="KEGG" id="ddo:I597_2029"/>
<keyword evidence="3" id="KW-1185">Reference proteome</keyword>
<evidence type="ECO:0000256" key="1">
    <source>
        <dbReference type="SAM" id="SignalP"/>
    </source>
</evidence>
<keyword evidence="1" id="KW-0732">Signal</keyword>
<comment type="caution">
    <text evidence="2">The sequence shown here is derived from an EMBL/GenBank/DDBJ whole genome shotgun (WGS) entry which is preliminary data.</text>
</comment>
<protein>
    <submittedName>
        <fullName evidence="2">Membrane protein</fullName>
    </submittedName>
</protein>